<gene>
    <name evidence="1" type="ORF">BCR33DRAFT_727641</name>
</gene>
<dbReference type="EMBL" id="MCGO01000147">
    <property type="protein sequence ID" value="ORY24180.1"/>
    <property type="molecule type" value="Genomic_DNA"/>
</dbReference>
<proteinExistence type="predicted"/>
<sequence length="142" mass="16004">MPMAIFRQSVDAGLILLKRELLIMLEKWDELPSRSNRNLPGLLDAMGALHVDKRNDTLYTRAGEFSPDRLVGGCLKTLCNPLPLQISLCLIGSMMELLLVSVPETDRDAMAPHWRFFDLMLLSYFVEVSLADKIEDVGVENL</sequence>
<dbReference type="AlphaFoldDB" id="A0A1Y2APF6"/>
<comment type="caution">
    <text evidence="1">The sequence shown here is derived from an EMBL/GenBank/DDBJ whole genome shotgun (WGS) entry which is preliminary data.</text>
</comment>
<accession>A0A1Y2APF6</accession>
<protein>
    <submittedName>
        <fullName evidence="1">Uncharacterized protein</fullName>
    </submittedName>
</protein>
<feature type="non-terminal residue" evidence="1">
    <location>
        <position position="142"/>
    </location>
</feature>
<evidence type="ECO:0000313" key="2">
    <source>
        <dbReference type="Proteomes" id="UP000193642"/>
    </source>
</evidence>
<organism evidence="1 2">
    <name type="scientific">Rhizoclosmatium globosum</name>
    <dbReference type="NCBI Taxonomy" id="329046"/>
    <lineage>
        <taxon>Eukaryota</taxon>
        <taxon>Fungi</taxon>
        <taxon>Fungi incertae sedis</taxon>
        <taxon>Chytridiomycota</taxon>
        <taxon>Chytridiomycota incertae sedis</taxon>
        <taxon>Chytridiomycetes</taxon>
        <taxon>Chytridiales</taxon>
        <taxon>Chytriomycetaceae</taxon>
        <taxon>Rhizoclosmatium</taxon>
    </lineage>
</organism>
<evidence type="ECO:0000313" key="1">
    <source>
        <dbReference type="EMBL" id="ORY24180.1"/>
    </source>
</evidence>
<keyword evidence="2" id="KW-1185">Reference proteome</keyword>
<name>A0A1Y2APF6_9FUNG</name>
<dbReference type="Proteomes" id="UP000193642">
    <property type="component" value="Unassembled WGS sequence"/>
</dbReference>
<reference evidence="1 2" key="1">
    <citation type="submission" date="2016-07" db="EMBL/GenBank/DDBJ databases">
        <title>Pervasive Adenine N6-methylation of Active Genes in Fungi.</title>
        <authorList>
            <consortium name="DOE Joint Genome Institute"/>
            <person name="Mondo S.J."/>
            <person name="Dannebaum R.O."/>
            <person name="Kuo R.C."/>
            <person name="Labutti K."/>
            <person name="Haridas S."/>
            <person name="Kuo A."/>
            <person name="Salamov A."/>
            <person name="Ahrendt S.R."/>
            <person name="Lipzen A."/>
            <person name="Sullivan W."/>
            <person name="Andreopoulos W.B."/>
            <person name="Clum A."/>
            <person name="Lindquist E."/>
            <person name="Daum C."/>
            <person name="Ramamoorthy G.K."/>
            <person name="Gryganskyi A."/>
            <person name="Culley D."/>
            <person name="Magnuson J.K."/>
            <person name="James T.Y."/>
            <person name="O'Malley M.A."/>
            <person name="Stajich J.E."/>
            <person name="Spatafora J.W."/>
            <person name="Visel A."/>
            <person name="Grigoriev I.V."/>
        </authorList>
    </citation>
    <scope>NUCLEOTIDE SEQUENCE [LARGE SCALE GENOMIC DNA]</scope>
    <source>
        <strain evidence="1 2">JEL800</strain>
    </source>
</reference>